<protein>
    <submittedName>
        <fullName evidence="2">Uncharacterized protein</fullName>
    </submittedName>
</protein>
<dbReference type="Proteomes" id="UP000663981">
    <property type="component" value="Unassembled WGS sequence"/>
</dbReference>
<keyword evidence="1" id="KW-0472">Membrane</keyword>
<evidence type="ECO:0000256" key="1">
    <source>
        <dbReference type="SAM" id="Phobius"/>
    </source>
</evidence>
<reference evidence="2 3" key="1">
    <citation type="submission" date="2021-03" db="EMBL/GenBank/DDBJ databases">
        <title>Whole genome sequence of Metabacillus bambusae BG109.</title>
        <authorList>
            <person name="Jeong J.W."/>
        </authorList>
    </citation>
    <scope>NUCLEOTIDE SEQUENCE [LARGE SCALE GENOMIC DNA]</scope>
    <source>
        <strain evidence="2 3">BG109</strain>
    </source>
</reference>
<gene>
    <name evidence="2" type="ORF">I7822_11090</name>
</gene>
<sequence>MLKADYQNGIIEKERKSNHSILQFIDGPGFDKLLQFLLRGLFLGMIVFCIPYLCFLLFTCFF</sequence>
<dbReference type="RefSeq" id="WP_207977984.1">
    <property type="nucleotide sequence ID" value="NZ_JAGDEL010000006.1"/>
</dbReference>
<comment type="caution">
    <text evidence="2">The sequence shown here is derived from an EMBL/GenBank/DDBJ whole genome shotgun (WGS) entry which is preliminary data.</text>
</comment>
<feature type="transmembrane region" description="Helical" evidence="1">
    <location>
        <begin position="36"/>
        <end position="61"/>
    </location>
</feature>
<evidence type="ECO:0000313" key="2">
    <source>
        <dbReference type="EMBL" id="MBO1512211.1"/>
    </source>
</evidence>
<name>A0ABS3N1N5_9BACI</name>
<keyword evidence="3" id="KW-1185">Reference proteome</keyword>
<keyword evidence="1" id="KW-1133">Transmembrane helix</keyword>
<evidence type="ECO:0000313" key="3">
    <source>
        <dbReference type="Proteomes" id="UP000663981"/>
    </source>
</evidence>
<accession>A0ABS3N1N5</accession>
<proteinExistence type="predicted"/>
<organism evidence="2 3">
    <name type="scientific">Metabacillus bambusae</name>
    <dbReference type="NCBI Taxonomy" id="2795218"/>
    <lineage>
        <taxon>Bacteria</taxon>
        <taxon>Bacillati</taxon>
        <taxon>Bacillota</taxon>
        <taxon>Bacilli</taxon>
        <taxon>Bacillales</taxon>
        <taxon>Bacillaceae</taxon>
        <taxon>Metabacillus</taxon>
    </lineage>
</organism>
<keyword evidence="1" id="KW-0812">Transmembrane</keyword>
<dbReference type="EMBL" id="JAGDEL010000006">
    <property type="protein sequence ID" value="MBO1512211.1"/>
    <property type="molecule type" value="Genomic_DNA"/>
</dbReference>